<keyword evidence="1" id="KW-0472">Membrane</keyword>
<feature type="transmembrane region" description="Helical" evidence="1">
    <location>
        <begin position="9"/>
        <end position="26"/>
    </location>
</feature>
<keyword evidence="3" id="KW-1185">Reference proteome</keyword>
<proteinExistence type="predicted"/>
<evidence type="ECO:0000313" key="2">
    <source>
        <dbReference type="EMBL" id="PLW84508.1"/>
    </source>
</evidence>
<evidence type="ECO:0000313" key="3">
    <source>
        <dbReference type="Proteomes" id="UP000235162"/>
    </source>
</evidence>
<organism evidence="2 3">
    <name type="scientific">Halioglobus japonicus</name>
    <dbReference type="NCBI Taxonomy" id="930805"/>
    <lineage>
        <taxon>Bacteria</taxon>
        <taxon>Pseudomonadati</taxon>
        <taxon>Pseudomonadota</taxon>
        <taxon>Gammaproteobacteria</taxon>
        <taxon>Cellvibrionales</taxon>
        <taxon>Halieaceae</taxon>
        <taxon>Halioglobus</taxon>
    </lineage>
</organism>
<evidence type="ECO:0000256" key="1">
    <source>
        <dbReference type="SAM" id="Phobius"/>
    </source>
</evidence>
<keyword evidence="1" id="KW-0812">Transmembrane</keyword>
<feature type="transmembrane region" description="Helical" evidence="1">
    <location>
        <begin position="60"/>
        <end position="78"/>
    </location>
</feature>
<dbReference type="Proteomes" id="UP000235162">
    <property type="component" value="Unassembled WGS sequence"/>
</dbReference>
<comment type="caution">
    <text evidence="2">The sequence shown here is derived from an EMBL/GenBank/DDBJ whole genome shotgun (WGS) entry which is preliminary data.</text>
</comment>
<name>A0AAP8MB07_9GAMM</name>
<protein>
    <submittedName>
        <fullName evidence="2">Uncharacterized protein</fullName>
    </submittedName>
</protein>
<dbReference type="AlphaFoldDB" id="A0AAP8MB07"/>
<gene>
    <name evidence="2" type="ORF">C0029_18835</name>
</gene>
<feature type="transmembrane region" description="Helical" evidence="1">
    <location>
        <begin position="32"/>
        <end position="48"/>
    </location>
</feature>
<keyword evidence="1" id="KW-1133">Transmembrane helix</keyword>
<accession>A0AAP8MB07</accession>
<sequence length="127" mass="14174">MKNLTLSALIYYGSLLALLLLVKFVIYSDALALLAFIVAAWLSGYVFVRSSGRLLKTRESLILAAANGLPGLIVFSLTDAPQMDPEFLVWAVKFFSVVMGLFVGFVVCLVFYTYHPIWLRYVHDSDS</sequence>
<dbReference type="EMBL" id="PKUR01000011">
    <property type="protein sequence ID" value="PLW84508.1"/>
    <property type="molecule type" value="Genomic_DNA"/>
</dbReference>
<reference evidence="2 3" key="1">
    <citation type="submission" date="2018-01" db="EMBL/GenBank/DDBJ databases">
        <title>The draft genome sequence of Halioglobus japonicus S1-36.</title>
        <authorList>
            <person name="Du Z.-J."/>
            <person name="Shi M.-J."/>
        </authorList>
    </citation>
    <scope>NUCLEOTIDE SEQUENCE [LARGE SCALE GENOMIC DNA]</scope>
    <source>
        <strain evidence="2 3">S1-36</strain>
    </source>
</reference>
<dbReference type="KEGG" id="hja:BST95_02615"/>
<feature type="transmembrane region" description="Helical" evidence="1">
    <location>
        <begin position="90"/>
        <end position="112"/>
    </location>
</feature>